<dbReference type="Pfam" id="PF02391">
    <property type="entry name" value="MoaE"/>
    <property type="match status" value="1"/>
</dbReference>
<dbReference type="Proteomes" id="UP000316196">
    <property type="component" value="Unassembled WGS sequence"/>
</dbReference>
<evidence type="ECO:0000313" key="1">
    <source>
        <dbReference type="EMBL" id="TQL57624.1"/>
    </source>
</evidence>
<sequence>MSDRVRASGLTDEPVDPESFRRLVADDAAGAEVVFCGTVRDHDGRPQQVSGLTYEAHPGAAERLAEVCEQVAAAHDVIAVAAEHRVGELEIGDVAVVVAASSAHRVDAFAAASDLIDTLKREVPIWKHQRFVDGSDEWVGL</sequence>
<accession>A0A542ZBA5</accession>
<proteinExistence type="predicted"/>
<dbReference type="InterPro" id="IPR003448">
    <property type="entry name" value="Mopterin_biosynth_MoaE"/>
</dbReference>
<dbReference type="SUPFAM" id="SSF54690">
    <property type="entry name" value="Molybdopterin synthase subunit MoaE"/>
    <property type="match status" value="1"/>
</dbReference>
<dbReference type="CDD" id="cd00756">
    <property type="entry name" value="MoaE"/>
    <property type="match status" value="1"/>
</dbReference>
<dbReference type="PANTHER" id="PTHR23404">
    <property type="entry name" value="MOLYBDOPTERIN SYNTHASE RELATED"/>
    <property type="match status" value="1"/>
</dbReference>
<reference evidence="1 2" key="1">
    <citation type="submission" date="2019-06" db="EMBL/GenBank/DDBJ databases">
        <title>Sequencing the genomes of 1000 actinobacteria strains.</title>
        <authorList>
            <person name="Klenk H.-P."/>
        </authorList>
    </citation>
    <scope>NUCLEOTIDE SEQUENCE [LARGE SCALE GENOMIC DNA]</scope>
    <source>
        <strain evidence="1 2">DSM 8251</strain>
    </source>
</reference>
<dbReference type="OrthoDB" id="9794429at2"/>
<dbReference type="RefSeq" id="WP_142093484.1">
    <property type="nucleotide sequence ID" value="NZ_BAAAMD010000003.1"/>
</dbReference>
<dbReference type="EMBL" id="VFOR01000002">
    <property type="protein sequence ID" value="TQL57624.1"/>
    <property type="molecule type" value="Genomic_DNA"/>
</dbReference>
<dbReference type="GO" id="GO:0006777">
    <property type="term" value="P:Mo-molybdopterin cofactor biosynthetic process"/>
    <property type="evidence" value="ECO:0007669"/>
    <property type="project" value="InterPro"/>
</dbReference>
<keyword evidence="2" id="KW-1185">Reference proteome</keyword>
<comment type="caution">
    <text evidence="1">The sequence shown here is derived from an EMBL/GenBank/DDBJ whole genome shotgun (WGS) entry which is preliminary data.</text>
</comment>
<dbReference type="Gene3D" id="3.90.1170.40">
    <property type="entry name" value="Molybdopterin biosynthesis MoaE subunit"/>
    <property type="match status" value="1"/>
</dbReference>
<name>A0A542ZBA5_9ACTN</name>
<dbReference type="AlphaFoldDB" id="A0A542ZBA5"/>
<protein>
    <submittedName>
        <fullName evidence="1">Molybdopterin synthase catalytic subunit</fullName>
    </submittedName>
</protein>
<organism evidence="1 2">
    <name type="scientific">Propioniferax innocua</name>
    <dbReference type="NCBI Taxonomy" id="1753"/>
    <lineage>
        <taxon>Bacteria</taxon>
        <taxon>Bacillati</taxon>
        <taxon>Actinomycetota</taxon>
        <taxon>Actinomycetes</taxon>
        <taxon>Propionibacteriales</taxon>
        <taxon>Propionibacteriaceae</taxon>
        <taxon>Propioniferax</taxon>
    </lineage>
</organism>
<dbReference type="InterPro" id="IPR036563">
    <property type="entry name" value="MoaE_sf"/>
</dbReference>
<evidence type="ECO:0000313" key="2">
    <source>
        <dbReference type="Proteomes" id="UP000316196"/>
    </source>
</evidence>
<gene>
    <name evidence="1" type="ORF">FB460_1459</name>
</gene>